<dbReference type="RefSeq" id="WP_182155435.1">
    <property type="nucleotide sequence ID" value="NZ_JACEZU010000009.1"/>
</dbReference>
<name>A0A7W2FCF4_9BURK</name>
<evidence type="ECO:0000313" key="1">
    <source>
        <dbReference type="EMBL" id="MBA5689151.1"/>
    </source>
</evidence>
<sequence length="83" mass="9517">MMIDYCKGQYTVRDMNGALFGRIDEDECVRSGSAPRFRIDGDEFYTLDGVLIGFIQSGIVTTPKGERRYIIASEYGKRSWHKK</sequence>
<accession>A0A7W2FCF4</accession>
<proteinExistence type="predicted"/>
<dbReference type="Proteomes" id="UP000573499">
    <property type="component" value="Unassembled WGS sequence"/>
</dbReference>
<organism evidence="1 2">
    <name type="scientific">Rugamonas apoptosis</name>
    <dbReference type="NCBI Taxonomy" id="2758570"/>
    <lineage>
        <taxon>Bacteria</taxon>
        <taxon>Pseudomonadati</taxon>
        <taxon>Pseudomonadota</taxon>
        <taxon>Betaproteobacteria</taxon>
        <taxon>Burkholderiales</taxon>
        <taxon>Oxalobacteraceae</taxon>
        <taxon>Telluria group</taxon>
        <taxon>Rugamonas</taxon>
    </lineage>
</organism>
<keyword evidence="2" id="KW-1185">Reference proteome</keyword>
<protein>
    <submittedName>
        <fullName evidence="1">Uncharacterized protein</fullName>
    </submittedName>
</protein>
<gene>
    <name evidence="1" type="ORF">H3H39_19085</name>
</gene>
<reference evidence="1 2" key="1">
    <citation type="submission" date="2020-07" db="EMBL/GenBank/DDBJ databases">
        <title>Novel species isolated from subtropical streams in China.</title>
        <authorList>
            <person name="Lu H."/>
        </authorList>
    </citation>
    <scope>NUCLEOTIDE SEQUENCE [LARGE SCALE GENOMIC DNA]</scope>
    <source>
        <strain evidence="1 2">LX47W</strain>
    </source>
</reference>
<evidence type="ECO:0000313" key="2">
    <source>
        <dbReference type="Proteomes" id="UP000573499"/>
    </source>
</evidence>
<comment type="caution">
    <text evidence="1">The sequence shown here is derived from an EMBL/GenBank/DDBJ whole genome shotgun (WGS) entry which is preliminary data.</text>
</comment>
<dbReference type="EMBL" id="JACEZU010000009">
    <property type="protein sequence ID" value="MBA5689151.1"/>
    <property type="molecule type" value="Genomic_DNA"/>
</dbReference>
<dbReference type="AlphaFoldDB" id="A0A7W2FCF4"/>